<dbReference type="InterPro" id="IPR038740">
    <property type="entry name" value="BioF2-like_GNAT_dom"/>
</dbReference>
<name>F0IZI8_ACIMA</name>
<organism evidence="2 3">
    <name type="scientific">Acidiphilium multivorum (strain DSM 11245 / JCM 8867 / NBRC 100883 / AIU 301)</name>
    <dbReference type="NCBI Taxonomy" id="926570"/>
    <lineage>
        <taxon>Bacteria</taxon>
        <taxon>Pseudomonadati</taxon>
        <taxon>Pseudomonadota</taxon>
        <taxon>Alphaproteobacteria</taxon>
        <taxon>Acetobacterales</taxon>
        <taxon>Acidocellaceae</taxon>
        <taxon>Acidiphilium</taxon>
    </lineage>
</organism>
<evidence type="ECO:0000313" key="2">
    <source>
        <dbReference type="EMBL" id="BAJ81198.1"/>
    </source>
</evidence>
<dbReference type="SUPFAM" id="SSF55729">
    <property type="entry name" value="Acyl-CoA N-acyltransferases (Nat)"/>
    <property type="match status" value="1"/>
</dbReference>
<dbReference type="OrthoDB" id="8334427at2"/>
<keyword evidence="3" id="KW-1185">Reference proteome</keyword>
<accession>F0IZI8</accession>
<dbReference type="InterPro" id="IPR016181">
    <property type="entry name" value="Acyl_CoA_acyltransferase"/>
</dbReference>
<evidence type="ECO:0000259" key="1">
    <source>
        <dbReference type="Pfam" id="PF13480"/>
    </source>
</evidence>
<dbReference type="KEGG" id="amv:ACMV_18510"/>
<proteinExistence type="predicted"/>
<dbReference type="EMBL" id="AP012035">
    <property type="protein sequence ID" value="BAJ81198.1"/>
    <property type="molecule type" value="Genomic_DNA"/>
</dbReference>
<gene>
    <name evidence="2" type="ordered locus">ACMV_18510</name>
</gene>
<reference evidence="2 3" key="1">
    <citation type="submission" date="2010-12" db="EMBL/GenBank/DDBJ databases">
        <title>Whole genome sequence of Acidiphilium multivorum AIU301.</title>
        <authorList>
            <person name="Narita-Yamada S."/>
            <person name="Nakamura S."/>
            <person name="Ito N."/>
            <person name="Takarada H."/>
            <person name="Katano Y."/>
            <person name="Nakazawa H."/>
            <person name="Hosoyama A."/>
            <person name="Yamada R."/>
            <person name="Fujita N."/>
        </authorList>
    </citation>
    <scope>NUCLEOTIDE SEQUENCE [LARGE SCALE GENOMIC DNA]</scope>
    <source>
        <strain evidence="3">DSM 11245 / JCM 8867 / AIU301</strain>
    </source>
</reference>
<evidence type="ECO:0000313" key="3">
    <source>
        <dbReference type="Proteomes" id="UP000007100"/>
    </source>
</evidence>
<dbReference type="HOGENOM" id="CLU_046277_0_0_5"/>
<dbReference type="AlphaFoldDB" id="F0IZI8"/>
<feature type="domain" description="BioF2-like acetyltransferase" evidence="1">
    <location>
        <begin position="157"/>
        <end position="304"/>
    </location>
</feature>
<sequence>MSGAAGIMPWPGAGAMGFADPARDLFGSFLWFDMIAGAARPRDLVPAMLTQDGASLPLWCRSRAGALVPVAGLNSPYTLVFRPGGHDPSAVARHLMGQVRGVVRLDALDPDDPAIAALERAAAAHGLAVSRFDHFSNWFMPVDGDFERWLSGRPGALRNTIRRRMRAAGALRFRCFGFGAASPGDGPEPEPVDLDQAVAQFDAVYDRSWKPAEPFAGINARIMRGLAGAGLLRAGILADDDGPIAAQYWAISGGRAYLLKLAHVEGAVARSPGTVLTALMIRSILAADTVDHLDFGRGDDRYKRDWVSRHRTMAGLLLINPRSAAGLAMLARERLGALRRARRRRGQTTGVPS</sequence>
<dbReference type="RefSeq" id="WP_013640230.1">
    <property type="nucleotide sequence ID" value="NC_015186.1"/>
</dbReference>
<protein>
    <recommendedName>
        <fullName evidence="1">BioF2-like acetyltransferase domain-containing protein</fullName>
    </recommendedName>
</protein>
<dbReference type="Proteomes" id="UP000007100">
    <property type="component" value="Chromosome"/>
</dbReference>
<dbReference type="Pfam" id="PF13480">
    <property type="entry name" value="Acetyltransf_6"/>
    <property type="match status" value="1"/>
</dbReference>